<keyword evidence="2" id="KW-1185">Reference proteome</keyword>
<dbReference type="EMBL" id="JALGAR010000002">
    <property type="protein sequence ID" value="MCI4658425.1"/>
    <property type="molecule type" value="Genomic_DNA"/>
</dbReference>
<organism evidence="1 2">
    <name type="scientific">Cryobacterium zhongshanensis</name>
    <dbReference type="NCBI Taxonomy" id="2928153"/>
    <lineage>
        <taxon>Bacteria</taxon>
        <taxon>Bacillati</taxon>
        <taxon>Actinomycetota</taxon>
        <taxon>Actinomycetes</taxon>
        <taxon>Micrococcales</taxon>
        <taxon>Microbacteriaceae</taxon>
        <taxon>Cryobacterium</taxon>
    </lineage>
</organism>
<dbReference type="Pfam" id="PF18986">
    <property type="entry name" value="DUF5719"/>
    <property type="match status" value="1"/>
</dbReference>
<dbReference type="InterPro" id="IPR043777">
    <property type="entry name" value="DUF5719"/>
</dbReference>
<protein>
    <submittedName>
        <fullName evidence="1">DUF5719 family protein</fullName>
    </submittedName>
</protein>
<accession>A0AA41QW34</accession>
<evidence type="ECO:0000313" key="1">
    <source>
        <dbReference type="EMBL" id="MCI4658425.1"/>
    </source>
</evidence>
<sequence length="493" mass="47967">MPGKRAIARTGARFLIAFGVLGVAGVLGAAAIVVPWPAFGAAPAYLAVSPVPSEQVRVCPGPLLTLAEDSTQAKTASSLGRAATAAGAWAPAKTASKTAVPAGAWSAPVASLLSAVDNGKTTDGAAVKLNIPVANGASTAPLVAGSQSQSVAAEAVLGGLAVAACGEASGESWLVGGSTDVGRTTLVLLSNPTTVVATVDLDVFGESGRVTAPGSTGILVQPGAQRVVSLAGLAPNLRSPVVHVTTQGGQVVATLQQSIVRGLATGGVDLLGTSVAPSLEQSIPGLRIENLPADDAGSDAGGVASDTPSVRLLAPGDTAATVQIGVMSEGGQAAGTSVEVTLQPGLATDVPLSGLAVGSYSLTVSSNQPVVASALGSATGTNGRDFAWFASSAALTGDFAVVTAPGPSPLLSLLNQGTKDVTYTATAENGVSASVTVAAGAAGALPLFASTRYLVSGGAATVSSVGYADAGMLASFPVRPPGPLAEAIRVYTH</sequence>
<gene>
    <name evidence="1" type="ORF">MQH31_11455</name>
</gene>
<dbReference type="Proteomes" id="UP001165341">
    <property type="component" value="Unassembled WGS sequence"/>
</dbReference>
<dbReference type="AlphaFoldDB" id="A0AA41QW34"/>
<reference evidence="1" key="1">
    <citation type="submission" date="2022-03" db="EMBL/GenBank/DDBJ databases">
        <title>Cryobacterium sp. nov. strain ZS14-85, isolated from Antarctic soil.</title>
        <authorList>
            <person name="Li J."/>
            <person name="Niu G."/>
        </authorList>
    </citation>
    <scope>NUCLEOTIDE SEQUENCE</scope>
    <source>
        <strain evidence="1">ZS14-85</strain>
    </source>
</reference>
<evidence type="ECO:0000313" key="2">
    <source>
        <dbReference type="Proteomes" id="UP001165341"/>
    </source>
</evidence>
<name>A0AA41QW34_9MICO</name>
<dbReference type="RefSeq" id="WP_243012144.1">
    <property type="nucleotide sequence ID" value="NZ_JALGAR010000002.1"/>
</dbReference>
<comment type="caution">
    <text evidence="1">The sequence shown here is derived from an EMBL/GenBank/DDBJ whole genome shotgun (WGS) entry which is preliminary data.</text>
</comment>
<proteinExistence type="predicted"/>